<accession>A0A0M3HXU7</accession>
<organism evidence="1 2">
    <name type="scientific">Ascaris lumbricoides</name>
    <name type="common">Giant roundworm</name>
    <dbReference type="NCBI Taxonomy" id="6252"/>
    <lineage>
        <taxon>Eukaryota</taxon>
        <taxon>Metazoa</taxon>
        <taxon>Ecdysozoa</taxon>
        <taxon>Nematoda</taxon>
        <taxon>Chromadorea</taxon>
        <taxon>Rhabditida</taxon>
        <taxon>Spirurina</taxon>
        <taxon>Ascaridomorpha</taxon>
        <taxon>Ascaridoidea</taxon>
        <taxon>Ascarididae</taxon>
        <taxon>Ascaris</taxon>
    </lineage>
</organism>
<evidence type="ECO:0000313" key="2">
    <source>
        <dbReference type="WBParaSite" id="ALUE_0000821001-mRNA-1"/>
    </source>
</evidence>
<keyword evidence="1" id="KW-1185">Reference proteome</keyword>
<sequence length="100" mass="11828">MVCYPQGMSIGARHVLAAMAEDGRYSSSMINLSTKDHMIAFDKNIAKWYMHGCFKYFKYKIQEEAFSPFSFWHSVYARPHFTAEDQINEAEMKRLEFQRK</sequence>
<reference evidence="2" key="1">
    <citation type="submission" date="2017-02" db="UniProtKB">
        <authorList>
            <consortium name="WormBaseParasite"/>
        </authorList>
    </citation>
    <scope>IDENTIFICATION</scope>
</reference>
<dbReference type="Proteomes" id="UP000036681">
    <property type="component" value="Unplaced"/>
</dbReference>
<proteinExistence type="predicted"/>
<dbReference type="WBParaSite" id="ALUE_0000821001-mRNA-1">
    <property type="protein sequence ID" value="ALUE_0000821001-mRNA-1"/>
    <property type="gene ID" value="ALUE_0000821001"/>
</dbReference>
<dbReference type="AlphaFoldDB" id="A0A0M3HXU7"/>
<evidence type="ECO:0000313" key="1">
    <source>
        <dbReference type="Proteomes" id="UP000036681"/>
    </source>
</evidence>
<protein>
    <submittedName>
        <fullName evidence="2">COesterase domain-containing protein</fullName>
    </submittedName>
</protein>
<name>A0A0M3HXU7_ASCLU</name>